<accession>A1WJ96</accession>
<dbReference type="eggNOG" id="ENOG502ZKB5">
    <property type="taxonomic scope" value="Bacteria"/>
</dbReference>
<reference evidence="2" key="1">
    <citation type="submission" date="2006-12" db="EMBL/GenBank/DDBJ databases">
        <title>Complete sequence of chromosome 1 of Verminephrobacter eiseniae EF01-2.</title>
        <authorList>
            <person name="Copeland A."/>
            <person name="Lucas S."/>
            <person name="Lapidus A."/>
            <person name="Barry K."/>
            <person name="Detter J.C."/>
            <person name="Glavina del Rio T."/>
            <person name="Dalin E."/>
            <person name="Tice H."/>
            <person name="Pitluck S."/>
            <person name="Chertkov O."/>
            <person name="Brettin T."/>
            <person name="Bruce D."/>
            <person name="Han C."/>
            <person name="Tapia R."/>
            <person name="Gilna P."/>
            <person name="Schmutz J."/>
            <person name="Larimer F."/>
            <person name="Land M."/>
            <person name="Hauser L."/>
            <person name="Kyrpides N."/>
            <person name="Kim E."/>
            <person name="Stahl D."/>
            <person name="Richardson P."/>
        </authorList>
    </citation>
    <scope>NUCLEOTIDE SEQUENCE [LARGE SCALE GENOMIC DNA]</scope>
    <source>
        <strain evidence="2">EF01-2</strain>
    </source>
</reference>
<evidence type="ECO:0000313" key="1">
    <source>
        <dbReference type="EMBL" id="ABM57703.1"/>
    </source>
</evidence>
<dbReference type="Proteomes" id="UP000000374">
    <property type="component" value="Chromosome"/>
</dbReference>
<dbReference type="STRING" id="391735.Veis_1950"/>
<gene>
    <name evidence="1" type="ordered locus">Veis_1950</name>
</gene>
<dbReference type="EMBL" id="CP000542">
    <property type="protein sequence ID" value="ABM57703.1"/>
    <property type="molecule type" value="Genomic_DNA"/>
</dbReference>
<sequence length="488" mass="54288">MDDKILVRVGLSRLRHPLPPVKLMVAHSAAAGIISENGAVVWNALLTFIENQELESEVAEALMVAFLAKKSPLVTVAALHRVIARPSPLSDYILMGITGQPVLINAWSKSHSGEVPKRYTISEYAQSLTAAHLVPPILRTRLAALEKQHDLPFLRQWEYEIECLVCRLGAPSGSDRDYWSKDPDAVALQISHACHFGRSAYLRTLALAFDLWGMSEEIVHEEVKYAIPCDLVYAQILPGECPVWAAGLQEALPDDANKCSTLIGQMVRDCSAGGELLMYLNAPLGISNMYRAELRITSCYVNNESARPKDGFALHDYLLNRMISLTESLVNKIDVKPFGFLPGVFPNNVSMLPGVIPGPMRHFGYLVSDLLSRFPYLPANHSVGKSMTAKPTRGGIDIDADGVHIGHLTYWNQRWQPTHSKGIGTPCGTALTLKEAHLEGFSPNPVFRLQRYWELKIFERDNSHMNWNKRTLYGRVLDSLDTNPVCKL</sequence>
<dbReference type="HOGENOM" id="CLU_568345_0_0_4"/>
<dbReference type="AlphaFoldDB" id="A1WJ96"/>
<organism evidence="1 2">
    <name type="scientific">Verminephrobacter eiseniae (strain EF01-2)</name>
    <dbReference type="NCBI Taxonomy" id="391735"/>
    <lineage>
        <taxon>Bacteria</taxon>
        <taxon>Pseudomonadati</taxon>
        <taxon>Pseudomonadota</taxon>
        <taxon>Betaproteobacteria</taxon>
        <taxon>Burkholderiales</taxon>
        <taxon>Comamonadaceae</taxon>
        <taxon>Verminephrobacter</taxon>
    </lineage>
</organism>
<proteinExistence type="predicted"/>
<dbReference type="OrthoDB" id="8456065at2"/>
<name>A1WJ96_VEREI</name>
<protein>
    <submittedName>
        <fullName evidence="1">Uncharacterized protein</fullName>
    </submittedName>
</protein>
<evidence type="ECO:0000313" key="2">
    <source>
        <dbReference type="Proteomes" id="UP000000374"/>
    </source>
</evidence>
<keyword evidence="2" id="KW-1185">Reference proteome</keyword>
<dbReference type="KEGG" id="vei:Veis_1950"/>
<dbReference type="RefSeq" id="WP_011809709.1">
    <property type="nucleotide sequence ID" value="NC_008786.1"/>
</dbReference>
<dbReference type="GeneID" id="76463643"/>